<name>A0ABU7FQ51_9ACTN</name>
<keyword evidence="1" id="KW-0223">Dioxygenase</keyword>
<keyword evidence="1" id="KW-0560">Oxidoreductase</keyword>
<dbReference type="Gene3D" id="2.60.120.620">
    <property type="entry name" value="q2cbj1_9rhob like domain"/>
    <property type="match status" value="1"/>
</dbReference>
<dbReference type="Pfam" id="PF05721">
    <property type="entry name" value="PhyH"/>
    <property type="match status" value="1"/>
</dbReference>
<dbReference type="GO" id="GO:0051213">
    <property type="term" value="F:dioxygenase activity"/>
    <property type="evidence" value="ECO:0007669"/>
    <property type="project" value="UniProtKB-KW"/>
</dbReference>
<organism evidence="1 2">
    <name type="scientific">Streptomyces chiangmaiensis</name>
    <dbReference type="NCBI Taxonomy" id="766497"/>
    <lineage>
        <taxon>Bacteria</taxon>
        <taxon>Bacillati</taxon>
        <taxon>Actinomycetota</taxon>
        <taxon>Actinomycetes</taxon>
        <taxon>Kitasatosporales</taxon>
        <taxon>Streptomycetaceae</taxon>
        <taxon>Streptomyces</taxon>
    </lineage>
</organism>
<protein>
    <submittedName>
        <fullName evidence="1">Phytanoyl-CoA dioxygenase family protein</fullName>
    </submittedName>
</protein>
<keyword evidence="2" id="KW-1185">Reference proteome</keyword>
<dbReference type="Proteomes" id="UP001333996">
    <property type="component" value="Unassembled WGS sequence"/>
</dbReference>
<gene>
    <name evidence="1" type="ORF">VXC91_30790</name>
</gene>
<accession>A0ABU7FQ51</accession>
<proteinExistence type="predicted"/>
<dbReference type="EMBL" id="JAYWVC010000145">
    <property type="protein sequence ID" value="MED7826226.1"/>
    <property type="molecule type" value="Genomic_DNA"/>
</dbReference>
<dbReference type="PANTHER" id="PTHR20883:SF49">
    <property type="entry name" value="PHYTANOYL-COA DIOXYGENASE"/>
    <property type="match status" value="1"/>
</dbReference>
<dbReference type="RefSeq" id="WP_329510626.1">
    <property type="nucleotide sequence ID" value="NZ_BAAAYZ010000006.1"/>
</dbReference>
<dbReference type="InterPro" id="IPR008775">
    <property type="entry name" value="Phytyl_CoA_dOase-like"/>
</dbReference>
<sequence>MQLPGAAPHVATLPPVTGAVLDALGEGGISLRVRPMPATAATTELDTSHTLPEDAAERFEQQGFIRLSGVLSPETIAAYEPEITSKIRELNTQHVPLAERDTYGKAFLQVSNVWRHSERIREMVFSQRLARIAAELMGVEAVRLYEDQALYKEPSGGITQWHADPYYWPLVSDCICTVWIPLQEMPLEMGPLVFVAGSHTFSCGRDMEIGDTGEAALQQAR</sequence>
<evidence type="ECO:0000313" key="1">
    <source>
        <dbReference type="EMBL" id="MED7826226.1"/>
    </source>
</evidence>
<dbReference type="PANTHER" id="PTHR20883">
    <property type="entry name" value="PHYTANOYL-COA DIOXYGENASE DOMAIN CONTAINING 1"/>
    <property type="match status" value="1"/>
</dbReference>
<dbReference type="SUPFAM" id="SSF51197">
    <property type="entry name" value="Clavaminate synthase-like"/>
    <property type="match status" value="1"/>
</dbReference>
<evidence type="ECO:0000313" key="2">
    <source>
        <dbReference type="Proteomes" id="UP001333996"/>
    </source>
</evidence>
<comment type="caution">
    <text evidence="1">The sequence shown here is derived from an EMBL/GenBank/DDBJ whole genome shotgun (WGS) entry which is preliminary data.</text>
</comment>
<reference evidence="1" key="1">
    <citation type="submission" date="2024-01" db="EMBL/GenBank/DDBJ databases">
        <title>First draft genome sequence data of TA4-1, the type strain of Gram-positive actinobacterium Streptomyces chiangmaiensis.</title>
        <authorList>
            <person name="Yasawong M."/>
            <person name="Nantapong N."/>
        </authorList>
    </citation>
    <scope>NUCLEOTIDE SEQUENCE</scope>
    <source>
        <strain evidence="1">TA4-1</strain>
    </source>
</reference>